<reference evidence="2" key="1">
    <citation type="journal article" date="2023" name="J. Hazard. Mater.">
        <title>Anaerobic biodegradation of pyrene and benzo[a]pyrene by a new sulfate-reducing Desulforamulus aquiferis strain DSA.</title>
        <authorList>
            <person name="Zhang Z."/>
            <person name="Sun J."/>
            <person name="Gong X."/>
            <person name="Wang C."/>
            <person name="Wang H."/>
        </authorList>
    </citation>
    <scope>NUCLEOTIDE SEQUENCE</scope>
    <source>
        <strain evidence="2">DSA</strain>
    </source>
</reference>
<organism evidence="2 3">
    <name type="scientific">Desulforamulus aquiferis</name>
    <dbReference type="NCBI Taxonomy" id="1397668"/>
    <lineage>
        <taxon>Bacteria</taxon>
        <taxon>Bacillati</taxon>
        <taxon>Bacillota</taxon>
        <taxon>Clostridia</taxon>
        <taxon>Eubacteriales</taxon>
        <taxon>Peptococcaceae</taxon>
        <taxon>Desulforamulus</taxon>
    </lineage>
</organism>
<dbReference type="AlphaFoldDB" id="A0AAW7ZCZ1"/>
<evidence type="ECO:0000313" key="2">
    <source>
        <dbReference type="EMBL" id="MDO7787120.1"/>
    </source>
</evidence>
<evidence type="ECO:0000313" key="3">
    <source>
        <dbReference type="Proteomes" id="UP001172911"/>
    </source>
</evidence>
<dbReference type="RefSeq" id="WP_304542263.1">
    <property type="nucleotide sequence ID" value="NZ_JARPTC010000010.1"/>
</dbReference>
<evidence type="ECO:0000259" key="1">
    <source>
        <dbReference type="Pfam" id="PF24032"/>
    </source>
</evidence>
<proteinExistence type="predicted"/>
<dbReference type="Proteomes" id="UP001172911">
    <property type="component" value="Unassembled WGS sequence"/>
</dbReference>
<dbReference type="Pfam" id="PF24032">
    <property type="entry name" value="YQBQ"/>
    <property type="match status" value="1"/>
</dbReference>
<dbReference type="EMBL" id="JARPTC010000010">
    <property type="protein sequence ID" value="MDO7787120.1"/>
    <property type="molecule type" value="Genomic_DNA"/>
</dbReference>
<accession>A0AAW7ZCZ1</accession>
<protein>
    <recommendedName>
        <fullName evidence="1">YqbQ/XkdQ domain-containing protein</fullName>
    </recommendedName>
</protein>
<name>A0AAW7ZCZ1_9FIRM</name>
<keyword evidence="3" id="KW-1185">Reference proteome</keyword>
<gene>
    <name evidence="2" type="ORF">P6N53_07810</name>
</gene>
<comment type="caution">
    <text evidence="2">The sequence shown here is derived from an EMBL/GenBank/DDBJ whole genome shotgun (WGS) entry which is preliminary data.</text>
</comment>
<dbReference type="InterPro" id="IPR056937">
    <property type="entry name" value="YqbQ/XkdQ"/>
</dbReference>
<reference evidence="2" key="2">
    <citation type="submission" date="2023-03" db="EMBL/GenBank/DDBJ databases">
        <authorList>
            <person name="Zhang Z."/>
        </authorList>
    </citation>
    <scope>NUCLEOTIDE SEQUENCE</scope>
    <source>
        <strain evidence="2">DSA</strain>
    </source>
</reference>
<feature type="domain" description="YqbQ/XkdQ" evidence="1">
    <location>
        <begin position="22"/>
        <end position="317"/>
    </location>
</feature>
<sequence length="332" mass="37636">MSIQVLVVRQDGSLYELPVESVSWSGAKTKAPRQIDVTMVATSRGGHNFIEPHEGNGVIFLWKGQELFRGIEFKRNRNKSGIMGFTSYDNAIYLVKNTESYVFVAKKASDITKRICSDFQIAIGTIVDTGYVIPSRVYPGKSLYEIIMDALYLTYKQTGKRFYLYSKDGKLHLINRAESPRKWVIEDGVNLVDYEYESSIEDTFTRVKLEAGEEKKTIIATAKNDELDRQFGILQYYEKVSDKVNKGQLQERANQILKNKGKVNKTFSLDNVLGIPDCISGQAIHVISQDLGIKNGYYIEEDTHTFVGNEHIMILKLQETNDIEEINAGEEG</sequence>